<evidence type="ECO:0000313" key="13">
    <source>
        <dbReference type="Proteomes" id="UP000317835"/>
    </source>
</evidence>
<dbReference type="Gene3D" id="3.90.1150.10">
    <property type="entry name" value="Aspartate Aminotransferase, domain 1"/>
    <property type="match status" value="1"/>
</dbReference>
<evidence type="ECO:0000256" key="2">
    <source>
        <dbReference type="ARBA" id="ARBA00006490"/>
    </source>
</evidence>
<dbReference type="InterPro" id="IPR016454">
    <property type="entry name" value="Cysteine_dSase"/>
</dbReference>
<keyword evidence="6" id="KW-0479">Metal-binding</keyword>
<protein>
    <recommendedName>
        <fullName evidence="3">cysteine desulfurase</fullName>
        <ecNumber evidence="3">2.8.1.7</ecNumber>
    </recommendedName>
</protein>
<dbReference type="InterPro" id="IPR015421">
    <property type="entry name" value="PyrdxlP-dep_Trfase_major"/>
</dbReference>
<dbReference type="InterPro" id="IPR000192">
    <property type="entry name" value="Aminotrans_V_dom"/>
</dbReference>
<evidence type="ECO:0000256" key="5">
    <source>
        <dbReference type="ARBA" id="ARBA00022714"/>
    </source>
</evidence>
<keyword evidence="5" id="KW-0001">2Fe-2S</keyword>
<proteinExistence type="inferred from homology"/>
<evidence type="ECO:0000256" key="1">
    <source>
        <dbReference type="ARBA" id="ARBA00001933"/>
    </source>
</evidence>
<evidence type="ECO:0000259" key="11">
    <source>
        <dbReference type="Pfam" id="PF00266"/>
    </source>
</evidence>
<reference evidence="12 13" key="1">
    <citation type="submission" date="2019-02" db="EMBL/GenBank/DDBJ databases">
        <title>Deep-cultivation of Planctomycetes and their phenomic and genomic characterization uncovers novel biology.</title>
        <authorList>
            <person name="Wiegand S."/>
            <person name="Jogler M."/>
            <person name="Boedeker C."/>
            <person name="Pinto D."/>
            <person name="Vollmers J."/>
            <person name="Rivas-Marin E."/>
            <person name="Kohn T."/>
            <person name="Peeters S.H."/>
            <person name="Heuer A."/>
            <person name="Rast P."/>
            <person name="Oberbeckmann S."/>
            <person name="Bunk B."/>
            <person name="Jeske O."/>
            <person name="Meyerdierks A."/>
            <person name="Storesund J.E."/>
            <person name="Kallscheuer N."/>
            <person name="Luecker S."/>
            <person name="Lage O.M."/>
            <person name="Pohl T."/>
            <person name="Merkel B.J."/>
            <person name="Hornburger P."/>
            <person name="Mueller R.-W."/>
            <person name="Bruemmer F."/>
            <person name="Labrenz M."/>
            <person name="Spormann A.M."/>
            <person name="Op den Camp H."/>
            <person name="Overmann J."/>
            <person name="Amann R."/>
            <person name="Jetten M.S.M."/>
            <person name="Mascher T."/>
            <person name="Medema M.H."/>
            <person name="Devos D.P."/>
            <person name="Kaster A.-K."/>
            <person name="Ovreas L."/>
            <person name="Rohde M."/>
            <person name="Galperin M.Y."/>
            <person name="Jogler C."/>
        </authorList>
    </citation>
    <scope>NUCLEOTIDE SEQUENCE [LARGE SCALE GENOMIC DNA]</scope>
    <source>
        <strain evidence="12 13">ElP</strain>
    </source>
</reference>
<dbReference type="Pfam" id="PF00266">
    <property type="entry name" value="Aminotran_5"/>
    <property type="match status" value="1"/>
</dbReference>
<sequence>MPDEVIYLDNHATTRVDPRVVEAMLPYFTERYGNASSASHAFGWEAGDAVDRAREQVAGLIGAEPPEIVFTSGATEANNLAIKGTARAHRGQGGHLVCSAVEHRAVLDPMRRLAREEGWSLSVVPCDPDGRISPEAVAEAITDRTALVSVMAANNEVGTINPIREIGRLCRERGVTFHTDASQAVGKIPVDLEEVGADLLSLTAHKFHGPKGIGALFVRRRGARARLVSLVDGGGHERGLRSGTLPVPLIVALGRAAELAAEEGPSDAIRMARLRDRLEDSIRNLLEDQGIRRHGREADRLPNNLSLGFEGVEGEALLMAIRGVAASPGAACSSAEPGPSHVLRAMGVGERLAGATLRFGLGRFTTEGEVDRAGRLIAEAVRRLRAGGGPEGVRPSKVGHQGL</sequence>
<organism evidence="12 13">
    <name type="scientific">Tautonia plasticadhaerens</name>
    <dbReference type="NCBI Taxonomy" id="2527974"/>
    <lineage>
        <taxon>Bacteria</taxon>
        <taxon>Pseudomonadati</taxon>
        <taxon>Planctomycetota</taxon>
        <taxon>Planctomycetia</taxon>
        <taxon>Isosphaerales</taxon>
        <taxon>Isosphaeraceae</taxon>
        <taxon>Tautonia</taxon>
    </lineage>
</organism>
<dbReference type="Gene3D" id="3.40.640.10">
    <property type="entry name" value="Type I PLP-dependent aspartate aminotransferase-like (Major domain)"/>
    <property type="match status" value="1"/>
</dbReference>
<evidence type="ECO:0000256" key="3">
    <source>
        <dbReference type="ARBA" id="ARBA00012239"/>
    </source>
</evidence>
<comment type="cofactor">
    <cofactor evidence="1">
        <name>pyridoxal 5'-phosphate</name>
        <dbReference type="ChEBI" id="CHEBI:597326"/>
    </cofactor>
</comment>
<dbReference type="GO" id="GO:0031071">
    <property type="term" value="F:cysteine desulfurase activity"/>
    <property type="evidence" value="ECO:0007669"/>
    <property type="project" value="UniProtKB-EC"/>
</dbReference>
<dbReference type="InterPro" id="IPR015422">
    <property type="entry name" value="PyrdxlP-dep_Trfase_small"/>
</dbReference>
<evidence type="ECO:0000256" key="9">
    <source>
        <dbReference type="ARBA" id="ARBA00023014"/>
    </source>
</evidence>
<comment type="catalytic activity">
    <reaction evidence="10">
        <text>(sulfur carrier)-H + L-cysteine = (sulfur carrier)-SH + L-alanine</text>
        <dbReference type="Rhea" id="RHEA:43892"/>
        <dbReference type="Rhea" id="RHEA-COMP:14737"/>
        <dbReference type="Rhea" id="RHEA-COMP:14739"/>
        <dbReference type="ChEBI" id="CHEBI:29917"/>
        <dbReference type="ChEBI" id="CHEBI:35235"/>
        <dbReference type="ChEBI" id="CHEBI:57972"/>
        <dbReference type="ChEBI" id="CHEBI:64428"/>
        <dbReference type="EC" id="2.8.1.7"/>
    </reaction>
</comment>
<keyword evidence="13" id="KW-1185">Reference proteome</keyword>
<dbReference type="OrthoDB" id="9808002at2"/>
<dbReference type="RefSeq" id="WP_145273821.1">
    <property type="nucleotide sequence ID" value="NZ_CP036426.1"/>
</dbReference>
<dbReference type="EC" id="2.8.1.7" evidence="3"/>
<dbReference type="SUPFAM" id="SSF53383">
    <property type="entry name" value="PLP-dependent transferases"/>
    <property type="match status" value="1"/>
</dbReference>
<evidence type="ECO:0000313" key="12">
    <source>
        <dbReference type="EMBL" id="QDV36860.1"/>
    </source>
</evidence>
<evidence type="ECO:0000256" key="4">
    <source>
        <dbReference type="ARBA" id="ARBA00022679"/>
    </source>
</evidence>
<dbReference type="KEGG" id="tpla:ElP_47890"/>
<dbReference type="GO" id="GO:0051537">
    <property type="term" value="F:2 iron, 2 sulfur cluster binding"/>
    <property type="evidence" value="ECO:0007669"/>
    <property type="project" value="UniProtKB-KW"/>
</dbReference>
<dbReference type="PIRSF" id="PIRSF005572">
    <property type="entry name" value="NifS"/>
    <property type="match status" value="1"/>
</dbReference>
<dbReference type="PANTHER" id="PTHR11601:SF34">
    <property type="entry name" value="CYSTEINE DESULFURASE"/>
    <property type="match status" value="1"/>
</dbReference>
<dbReference type="AlphaFoldDB" id="A0A518H7M6"/>
<keyword evidence="7" id="KW-0663">Pyridoxal phosphate</keyword>
<dbReference type="GO" id="GO:0046872">
    <property type="term" value="F:metal ion binding"/>
    <property type="evidence" value="ECO:0007669"/>
    <property type="project" value="UniProtKB-KW"/>
</dbReference>
<dbReference type="PANTHER" id="PTHR11601">
    <property type="entry name" value="CYSTEINE DESULFURYLASE FAMILY MEMBER"/>
    <property type="match status" value="1"/>
</dbReference>
<evidence type="ECO:0000256" key="6">
    <source>
        <dbReference type="ARBA" id="ARBA00022723"/>
    </source>
</evidence>
<keyword evidence="4 12" id="KW-0808">Transferase</keyword>
<dbReference type="Proteomes" id="UP000317835">
    <property type="component" value="Chromosome"/>
</dbReference>
<gene>
    <name evidence="12" type="primary">iscS</name>
    <name evidence="12" type="ORF">ElP_47890</name>
</gene>
<dbReference type="InterPro" id="IPR015424">
    <property type="entry name" value="PyrdxlP-dep_Trfase"/>
</dbReference>
<evidence type="ECO:0000256" key="7">
    <source>
        <dbReference type="ARBA" id="ARBA00022898"/>
    </source>
</evidence>
<dbReference type="EMBL" id="CP036426">
    <property type="protein sequence ID" value="QDV36860.1"/>
    <property type="molecule type" value="Genomic_DNA"/>
</dbReference>
<accession>A0A518H7M6</accession>
<name>A0A518H7M6_9BACT</name>
<keyword evidence="8" id="KW-0408">Iron</keyword>
<feature type="domain" description="Aminotransferase class V" evidence="11">
    <location>
        <begin position="6"/>
        <end position="372"/>
    </location>
</feature>
<comment type="similarity">
    <text evidence="2">Belongs to the class-V pyridoxal-phosphate-dependent aminotransferase family. NifS/IscS subfamily.</text>
</comment>
<evidence type="ECO:0000256" key="8">
    <source>
        <dbReference type="ARBA" id="ARBA00023004"/>
    </source>
</evidence>
<evidence type="ECO:0000256" key="10">
    <source>
        <dbReference type="ARBA" id="ARBA00050776"/>
    </source>
</evidence>
<dbReference type="FunFam" id="3.40.640.10:FF:000003">
    <property type="entry name" value="Cysteine desulfurase IscS"/>
    <property type="match status" value="1"/>
</dbReference>
<keyword evidence="9" id="KW-0411">Iron-sulfur</keyword>